<keyword evidence="8" id="KW-0175">Coiled coil</keyword>
<proteinExistence type="inferred from homology"/>
<evidence type="ECO:0000256" key="6">
    <source>
        <dbReference type="ARBA" id="ARBA00023136"/>
    </source>
</evidence>
<dbReference type="Proteomes" id="UP000185984">
    <property type="component" value="Unassembled WGS sequence"/>
</dbReference>
<keyword evidence="5" id="KW-0812">Transmembrane</keyword>
<dbReference type="GO" id="GO:0015562">
    <property type="term" value="F:efflux transmembrane transporter activity"/>
    <property type="evidence" value="ECO:0007669"/>
    <property type="project" value="InterPro"/>
</dbReference>
<organism evidence="10 11">
    <name type="scientific">Chroogloeocystis siderophila 5.2 s.c.1</name>
    <dbReference type="NCBI Taxonomy" id="247279"/>
    <lineage>
        <taxon>Bacteria</taxon>
        <taxon>Bacillati</taxon>
        <taxon>Cyanobacteriota</taxon>
        <taxon>Cyanophyceae</taxon>
        <taxon>Oscillatoriophycideae</taxon>
        <taxon>Chroococcales</taxon>
        <taxon>Chroococcaceae</taxon>
        <taxon>Chroogloeocystis</taxon>
    </lineage>
</organism>
<evidence type="ECO:0000256" key="5">
    <source>
        <dbReference type="ARBA" id="ARBA00022692"/>
    </source>
</evidence>
<keyword evidence="4" id="KW-1134">Transmembrane beta strand</keyword>
<keyword evidence="7" id="KW-0998">Cell outer membrane</keyword>
<evidence type="ECO:0000256" key="2">
    <source>
        <dbReference type="ARBA" id="ARBA00007613"/>
    </source>
</evidence>
<dbReference type="Gene3D" id="1.20.1600.10">
    <property type="entry name" value="Outer membrane efflux proteins (OEP)"/>
    <property type="match status" value="1"/>
</dbReference>
<keyword evidence="3" id="KW-0813">Transport</keyword>
<reference evidence="10 11" key="1">
    <citation type="submission" date="2016-11" db="EMBL/GenBank/DDBJ databases">
        <title>Draft Genome Sequences of Nine Cyanobacterial Strains from Diverse Habitats.</title>
        <authorList>
            <person name="Zhu T."/>
            <person name="Hou S."/>
            <person name="Lu X."/>
            <person name="Hess W.R."/>
        </authorList>
    </citation>
    <scope>NUCLEOTIDE SEQUENCE [LARGE SCALE GENOMIC DNA]</scope>
    <source>
        <strain evidence="10 11">5.2 s.c.1</strain>
    </source>
</reference>
<comment type="caution">
    <text evidence="10">The sequence shown here is derived from an EMBL/GenBank/DDBJ whole genome shotgun (WGS) entry which is preliminary data.</text>
</comment>
<feature type="signal peptide" evidence="9">
    <location>
        <begin position="1"/>
        <end position="25"/>
    </location>
</feature>
<dbReference type="InterPro" id="IPR051906">
    <property type="entry name" value="TolC-like"/>
</dbReference>
<evidence type="ECO:0000313" key="10">
    <source>
        <dbReference type="EMBL" id="OKH25778.1"/>
    </source>
</evidence>
<evidence type="ECO:0000256" key="7">
    <source>
        <dbReference type="ARBA" id="ARBA00023237"/>
    </source>
</evidence>
<comment type="similarity">
    <text evidence="2">Belongs to the outer membrane factor (OMF) (TC 1.B.17) family.</text>
</comment>
<accession>A0A1U7HQF9</accession>
<keyword evidence="6" id="KW-0472">Membrane</keyword>
<dbReference type="PANTHER" id="PTHR30026">
    <property type="entry name" value="OUTER MEMBRANE PROTEIN TOLC"/>
    <property type="match status" value="1"/>
</dbReference>
<evidence type="ECO:0000256" key="3">
    <source>
        <dbReference type="ARBA" id="ARBA00022448"/>
    </source>
</evidence>
<dbReference type="PANTHER" id="PTHR30026:SF21">
    <property type="entry name" value="SLR1270 PROTEIN"/>
    <property type="match status" value="1"/>
</dbReference>
<evidence type="ECO:0000256" key="9">
    <source>
        <dbReference type="SAM" id="SignalP"/>
    </source>
</evidence>
<keyword evidence="9" id="KW-0732">Signal</keyword>
<dbReference type="InterPro" id="IPR003423">
    <property type="entry name" value="OMP_efflux"/>
</dbReference>
<dbReference type="RefSeq" id="WP_073549670.1">
    <property type="nucleotide sequence ID" value="NZ_CAWMVK010000043.1"/>
</dbReference>
<feature type="coiled-coil region" evidence="8">
    <location>
        <begin position="148"/>
        <end position="182"/>
    </location>
</feature>
<protein>
    <submittedName>
        <fullName evidence="10">Transporter</fullName>
    </submittedName>
</protein>
<keyword evidence="11" id="KW-1185">Reference proteome</keyword>
<dbReference type="SUPFAM" id="SSF56954">
    <property type="entry name" value="Outer membrane efflux proteins (OEP)"/>
    <property type="match status" value="1"/>
</dbReference>
<evidence type="ECO:0000256" key="8">
    <source>
        <dbReference type="SAM" id="Coils"/>
    </source>
</evidence>
<dbReference type="AlphaFoldDB" id="A0A1U7HQF9"/>
<gene>
    <name evidence="10" type="ORF">NIES1031_12250</name>
</gene>
<dbReference type="Pfam" id="PF02321">
    <property type="entry name" value="OEP"/>
    <property type="match status" value="2"/>
</dbReference>
<sequence>MKQQLCNGLWLSLTVVMTISQPVEADTTQSRLVDKNTFLRQHNSSYDSSLLSLTPTIKPVGKTAASSLQKEVSMTEIVAQNNVPPTGDRNIIVPTVPTPATPGTAAPTAPAVRPPAQTPNYLNPSPNPLQFPTRPEEVRIQGTQPITLQQALELAQRNNRQLEVARLNLERSRASLREAQAALLPNASLNAGLSRSQSAQPNQGFPEQEVGASTAFNGTAQLSYNIYTSGERSSRIRAAEEQIRLNELQLEQTAEQLRLDVSNDYYNLQAADELVRINQSAVTNAQASLRDAQALEQAGVGTRFDVLRSEVQLANATQELTNALSQQQNSRRQLAARLSLAQSVSLAAAEPVQIAGLWNLPLEDSIVLAFRNRAELQQQLAQRNISEAQRRIALSQLGPRVGVSINYNVLDVFDDGSGLADGYSLGANVSLNLYDGGAARARARQEEANIAIAETNFADTRNQVRFEVEEAYNTLQSNLANIQTASVALEQAREALRLARLRFQAGVGTQTEVIDAENDLTNAEGNRVTAILDYNRALARLQRAISSGQPR</sequence>
<evidence type="ECO:0000256" key="4">
    <source>
        <dbReference type="ARBA" id="ARBA00022452"/>
    </source>
</evidence>
<dbReference type="STRING" id="247279.NIES1031_12250"/>
<evidence type="ECO:0000256" key="1">
    <source>
        <dbReference type="ARBA" id="ARBA00004442"/>
    </source>
</evidence>
<comment type="subcellular location">
    <subcellularLocation>
        <location evidence="1">Cell outer membrane</location>
    </subcellularLocation>
</comment>
<dbReference type="GO" id="GO:1990281">
    <property type="term" value="C:efflux pump complex"/>
    <property type="evidence" value="ECO:0007669"/>
    <property type="project" value="TreeGrafter"/>
</dbReference>
<feature type="chain" id="PRO_5012233978" evidence="9">
    <location>
        <begin position="26"/>
        <end position="551"/>
    </location>
</feature>
<name>A0A1U7HQF9_9CHRO</name>
<evidence type="ECO:0000313" key="11">
    <source>
        <dbReference type="Proteomes" id="UP000185984"/>
    </source>
</evidence>
<dbReference type="OrthoDB" id="501974at2"/>
<dbReference type="EMBL" id="MRCC01000009">
    <property type="protein sequence ID" value="OKH25778.1"/>
    <property type="molecule type" value="Genomic_DNA"/>
</dbReference>
<dbReference type="GO" id="GO:0015288">
    <property type="term" value="F:porin activity"/>
    <property type="evidence" value="ECO:0007669"/>
    <property type="project" value="TreeGrafter"/>
</dbReference>
<dbReference type="GO" id="GO:0009279">
    <property type="term" value="C:cell outer membrane"/>
    <property type="evidence" value="ECO:0007669"/>
    <property type="project" value="UniProtKB-SubCell"/>
</dbReference>